<keyword evidence="3" id="KW-1185">Reference proteome</keyword>
<dbReference type="PANTHER" id="PTHR33169:SF26">
    <property type="entry name" value="CONSERVED PROTEIN"/>
    <property type="match status" value="1"/>
</dbReference>
<dbReference type="Proteomes" id="UP000248889">
    <property type="component" value="Unassembled WGS sequence"/>
</dbReference>
<dbReference type="RefSeq" id="WP_111500678.1">
    <property type="nucleotide sequence ID" value="NZ_QKYN01000039.1"/>
</dbReference>
<dbReference type="EMBL" id="QKYN01000039">
    <property type="protein sequence ID" value="RAG85584.1"/>
    <property type="molecule type" value="Genomic_DNA"/>
</dbReference>
<evidence type="ECO:0000313" key="3">
    <source>
        <dbReference type="Proteomes" id="UP000248889"/>
    </source>
</evidence>
<dbReference type="InterPro" id="IPR052509">
    <property type="entry name" value="Metal_resp_DNA-bind_regulator"/>
</dbReference>
<evidence type="ECO:0000313" key="2">
    <source>
        <dbReference type="EMBL" id="RAG85584.1"/>
    </source>
</evidence>
<protein>
    <submittedName>
        <fullName evidence="2">PadR family transcriptional regulator</fullName>
    </submittedName>
</protein>
<evidence type="ECO:0000259" key="1">
    <source>
        <dbReference type="Pfam" id="PF03551"/>
    </source>
</evidence>
<dbReference type="SUPFAM" id="SSF46785">
    <property type="entry name" value="Winged helix' DNA-binding domain"/>
    <property type="match status" value="1"/>
</dbReference>
<dbReference type="InterPro" id="IPR036388">
    <property type="entry name" value="WH-like_DNA-bd_sf"/>
</dbReference>
<dbReference type="AlphaFoldDB" id="A0A2X0IKB7"/>
<organism evidence="2 3">
    <name type="scientific">Streptacidiphilus pinicola</name>
    <dbReference type="NCBI Taxonomy" id="2219663"/>
    <lineage>
        <taxon>Bacteria</taxon>
        <taxon>Bacillati</taxon>
        <taxon>Actinomycetota</taxon>
        <taxon>Actinomycetes</taxon>
        <taxon>Kitasatosporales</taxon>
        <taxon>Streptomycetaceae</taxon>
        <taxon>Streptacidiphilus</taxon>
    </lineage>
</organism>
<sequence>MLTLAVLGFLAEEPLHAYELRRRISDLMGHARPVSDGALYPALNRLQKAGLLTRHAEETGTGPTRQVLTLTEPGRAELLRRLTEPSEIEISDGSSFFTLLAFLGHLPDPADQARVLRRRLAFLTGPAGFFHADGRPLRAAEVSDRYRKGMLVVARAQSKA</sequence>
<accession>A0A2X0IKB7</accession>
<proteinExistence type="predicted"/>
<feature type="domain" description="Transcription regulator PadR N-terminal" evidence="1">
    <location>
        <begin position="6"/>
        <end position="78"/>
    </location>
</feature>
<dbReference type="OrthoDB" id="3532303at2"/>
<dbReference type="PANTHER" id="PTHR33169">
    <property type="entry name" value="PADR-FAMILY TRANSCRIPTIONAL REGULATOR"/>
    <property type="match status" value="1"/>
</dbReference>
<comment type="caution">
    <text evidence="2">The sequence shown here is derived from an EMBL/GenBank/DDBJ whole genome shotgun (WGS) entry which is preliminary data.</text>
</comment>
<gene>
    <name evidence="2" type="ORF">DN069_10715</name>
</gene>
<dbReference type="InterPro" id="IPR005149">
    <property type="entry name" value="Tscrpt_reg_PadR_N"/>
</dbReference>
<dbReference type="Gene3D" id="1.10.10.10">
    <property type="entry name" value="Winged helix-like DNA-binding domain superfamily/Winged helix DNA-binding domain"/>
    <property type="match status" value="1"/>
</dbReference>
<name>A0A2X0IKB7_9ACTN</name>
<feature type="non-terminal residue" evidence="2">
    <location>
        <position position="160"/>
    </location>
</feature>
<dbReference type="InterPro" id="IPR036390">
    <property type="entry name" value="WH_DNA-bd_sf"/>
</dbReference>
<reference evidence="2 3" key="1">
    <citation type="submission" date="2018-06" db="EMBL/GenBank/DDBJ databases">
        <title>Streptacidiphilus pinicola sp. nov., isolated from pine grove soil.</title>
        <authorList>
            <person name="Roh S.G."/>
            <person name="Park S."/>
            <person name="Kim M.-K."/>
            <person name="Yun B.-R."/>
            <person name="Park J."/>
            <person name="Kim M.J."/>
            <person name="Kim Y.S."/>
            <person name="Kim S.B."/>
        </authorList>
    </citation>
    <scope>NUCLEOTIDE SEQUENCE [LARGE SCALE GENOMIC DNA]</scope>
    <source>
        <strain evidence="2 3">MMS16-CNU450</strain>
    </source>
</reference>
<dbReference type="Pfam" id="PF03551">
    <property type="entry name" value="PadR"/>
    <property type="match status" value="1"/>
</dbReference>